<organism evidence="2 3">
    <name type="scientific">Pseudarcicella hirudinis</name>
    <dbReference type="NCBI Taxonomy" id="1079859"/>
    <lineage>
        <taxon>Bacteria</taxon>
        <taxon>Pseudomonadati</taxon>
        <taxon>Bacteroidota</taxon>
        <taxon>Cytophagia</taxon>
        <taxon>Cytophagales</taxon>
        <taxon>Flectobacillaceae</taxon>
        <taxon>Pseudarcicella</taxon>
    </lineage>
</organism>
<dbReference type="InterPro" id="IPR002818">
    <property type="entry name" value="DJ-1/PfpI"/>
</dbReference>
<accession>A0A1I5TZ44</accession>
<dbReference type="Proteomes" id="UP000199306">
    <property type="component" value="Unassembled WGS sequence"/>
</dbReference>
<dbReference type="PANTHER" id="PTHR43130">
    <property type="entry name" value="ARAC-FAMILY TRANSCRIPTIONAL REGULATOR"/>
    <property type="match status" value="1"/>
</dbReference>
<dbReference type="AlphaFoldDB" id="A0A1I5TZ44"/>
<dbReference type="EMBL" id="FOXH01000006">
    <property type="protein sequence ID" value="SFP88332.1"/>
    <property type="molecule type" value="Genomic_DNA"/>
</dbReference>
<dbReference type="PANTHER" id="PTHR43130:SF2">
    <property type="entry name" value="DJ-1_PFPI DOMAIN-CONTAINING PROTEIN"/>
    <property type="match status" value="1"/>
</dbReference>
<keyword evidence="3" id="KW-1185">Reference proteome</keyword>
<proteinExistence type="predicted"/>
<evidence type="ECO:0000313" key="3">
    <source>
        <dbReference type="Proteomes" id="UP000199306"/>
    </source>
</evidence>
<reference evidence="2 3" key="1">
    <citation type="submission" date="2016-10" db="EMBL/GenBank/DDBJ databases">
        <authorList>
            <person name="de Groot N.N."/>
        </authorList>
    </citation>
    <scope>NUCLEOTIDE SEQUENCE [LARGE SCALE GENOMIC DNA]</scope>
    <source>
        <strain evidence="3">E92,LMG 26720,CCM 7988</strain>
    </source>
</reference>
<dbReference type="Pfam" id="PF01965">
    <property type="entry name" value="DJ-1_PfpI"/>
    <property type="match status" value="1"/>
</dbReference>
<dbReference type="OrthoDB" id="6382410at2"/>
<dbReference type="CDD" id="cd03139">
    <property type="entry name" value="GATase1_PfpI_2"/>
    <property type="match status" value="1"/>
</dbReference>
<feature type="domain" description="DJ-1/PfpI" evidence="1">
    <location>
        <begin position="20"/>
        <end position="134"/>
    </location>
</feature>
<dbReference type="STRING" id="1079859.SAMN04515674_106284"/>
<name>A0A1I5TZ44_9BACT</name>
<dbReference type="InterPro" id="IPR052158">
    <property type="entry name" value="INH-QAR"/>
</dbReference>
<dbReference type="RefSeq" id="WP_092017579.1">
    <property type="nucleotide sequence ID" value="NZ_FOXH01000006.1"/>
</dbReference>
<dbReference type="Gene3D" id="3.40.50.880">
    <property type="match status" value="1"/>
</dbReference>
<dbReference type="SUPFAM" id="SSF52317">
    <property type="entry name" value="Class I glutamine amidotransferase-like"/>
    <property type="match status" value="1"/>
</dbReference>
<dbReference type="InterPro" id="IPR029062">
    <property type="entry name" value="Class_I_gatase-like"/>
</dbReference>
<evidence type="ECO:0000259" key="1">
    <source>
        <dbReference type="Pfam" id="PF01965"/>
    </source>
</evidence>
<gene>
    <name evidence="2" type="ORF">SAMN04515674_106284</name>
</gene>
<dbReference type="GO" id="GO:0006355">
    <property type="term" value="P:regulation of DNA-templated transcription"/>
    <property type="evidence" value="ECO:0007669"/>
    <property type="project" value="TreeGrafter"/>
</dbReference>
<evidence type="ECO:0000313" key="2">
    <source>
        <dbReference type="EMBL" id="SFP88332.1"/>
    </source>
</evidence>
<protein>
    <submittedName>
        <fullName evidence="2">Cyclohexyl-isocyanide hydratase</fullName>
    </submittedName>
</protein>
<sequence>MSKDKELIVGIPLYNGCTLMDFAGATQVFGAPYGFKPIWLASEASIKTSEDVNVLPNYSFDYHPHIDILFVPGGDGPGVSSTMEDETYLNFLRKTNKTTIKTGSVCTGAFILAAAGLLHDCEATTYWSQIPTLKLLAEKMRLLIPKGYPRYLPDSEAHIPESKIFTGGGISSSIDLALKIVLDLKGKQTAEKTQLFIQYEPNPPVNSGDPSVAPPAITKELLEEGKDFTAIMTAAVEKLLQE</sequence>